<dbReference type="EMBL" id="JAALLS010000003">
    <property type="protein sequence ID" value="NGP87384.1"/>
    <property type="molecule type" value="Genomic_DNA"/>
</dbReference>
<proteinExistence type="predicted"/>
<gene>
    <name evidence="1" type="ORF">G3569_03375</name>
</gene>
<keyword evidence="2" id="KW-1185">Reference proteome</keyword>
<organism evidence="1 2">
    <name type="scientific">Fodinibius halophilus</name>
    <dbReference type="NCBI Taxonomy" id="1736908"/>
    <lineage>
        <taxon>Bacteria</taxon>
        <taxon>Pseudomonadati</taxon>
        <taxon>Balneolota</taxon>
        <taxon>Balneolia</taxon>
        <taxon>Balneolales</taxon>
        <taxon>Balneolaceae</taxon>
        <taxon>Fodinibius</taxon>
    </lineage>
</organism>
<dbReference type="Proteomes" id="UP000479132">
    <property type="component" value="Unassembled WGS sequence"/>
</dbReference>
<protein>
    <submittedName>
        <fullName evidence="1">Uncharacterized protein</fullName>
    </submittedName>
</protein>
<comment type="caution">
    <text evidence="1">The sequence shown here is derived from an EMBL/GenBank/DDBJ whole genome shotgun (WGS) entry which is preliminary data.</text>
</comment>
<sequence>MKKLIATVSTILMFGLFNPVLPCKAGGEGSNSCSYIATTTFLGIAIYTEDHNTSCPDEDKYACCTENGAGCEYSEPTITQGEDDGWF</sequence>
<evidence type="ECO:0000313" key="1">
    <source>
        <dbReference type="EMBL" id="NGP87384.1"/>
    </source>
</evidence>
<reference evidence="1 2" key="1">
    <citation type="submission" date="2020-02" db="EMBL/GenBank/DDBJ databases">
        <title>Aliifodinibius halophilus 2W32, complete genome.</title>
        <authorList>
            <person name="Li Y."/>
            <person name="Wu S."/>
        </authorList>
    </citation>
    <scope>NUCLEOTIDE SEQUENCE [LARGE SCALE GENOMIC DNA]</scope>
    <source>
        <strain evidence="1 2">2W32</strain>
    </source>
</reference>
<accession>A0A6M1T8E8</accession>
<dbReference type="RefSeq" id="WP_165266092.1">
    <property type="nucleotide sequence ID" value="NZ_JAALLS010000003.1"/>
</dbReference>
<evidence type="ECO:0000313" key="2">
    <source>
        <dbReference type="Proteomes" id="UP000479132"/>
    </source>
</evidence>
<dbReference type="AlphaFoldDB" id="A0A6M1T8E8"/>
<name>A0A6M1T8E8_9BACT</name>